<accession>A0ABX6MM63</accession>
<feature type="transmembrane region" description="Helical" evidence="1">
    <location>
        <begin position="156"/>
        <end position="188"/>
    </location>
</feature>
<dbReference type="Proteomes" id="UP000500892">
    <property type="component" value="Chromosome"/>
</dbReference>
<dbReference type="RefSeq" id="WP_129468821.1">
    <property type="nucleotide sequence ID" value="NZ_CP033366.1"/>
</dbReference>
<feature type="transmembrane region" description="Helical" evidence="1">
    <location>
        <begin position="69"/>
        <end position="98"/>
    </location>
</feature>
<keyword evidence="3" id="KW-1185">Reference proteome</keyword>
<name>A0ABX6MM63_9HYPH</name>
<feature type="transmembrane region" description="Helical" evidence="1">
    <location>
        <begin position="200"/>
        <end position="220"/>
    </location>
</feature>
<dbReference type="GeneID" id="66681436"/>
<evidence type="ECO:0000256" key="1">
    <source>
        <dbReference type="SAM" id="Phobius"/>
    </source>
</evidence>
<evidence type="ECO:0000313" key="3">
    <source>
        <dbReference type="Proteomes" id="UP000500892"/>
    </source>
</evidence>
<keyword evidence="1" id="KW-0812">Transmembrane</keyword>
<dbReference type="EMBL" id="CP051772">
    <property type="protein sequence ID" value="QJF00449.1"/>
    <property type="molecule type" value="Genomic_DNA"/>
</dbReference>
<feature type="transmembrane region" description="Helical" evidence="1">
    <location>
        <begin position="110"/>
        <end position="136"/>
    </location>
</feature>
<evidence type="ECO:0008006" key="4">
    <source>
        <dbReference type="Google" id="ProtNLM"/>
    </source>
</evidence>
<gene>
    <name evidence="2" type="ORF">R7A2020_05650</name>
</gene>
<proteinExistence type="predicted"/>
<keyword evidence="1" id="KW-0472">Membrane</keyword>
<reference evidence="2 3" key="1">
    <citation type="submission" date="2020-04" db="EMBL/GenBank/DDBJ databases">
        <title>Mesorhizobium japonicum R7A epigenetic regulation of quorum sensing and ICE transfer.</title>
        <authorList>
            <person name="Ramsay J.P."/>
            <person name="Colombi E."/>
            <person name="Perry B.J."/>
            <person name="Staltari A."/>
        </authorList>
    </citation>
    <scope>NUCLEOTIDE SEQUENCE [LARGE SCALE GENOMIC DNA]</scope>
    <source>
        <strain evidence="2 3">R7A</strain>
    </source>
</reference>
<organism evidence="2 3">
    <name type="scientific">Mesorhizobium japonicum R7A</name>
    <dbReference type="NCBI Taxonomy" id="935547"/>
    <lineage>
        <taxon>Bacteria</taxon>
        <taxon>Pseudomonadati</taxon>
        <taxon>Pseudomonadota</taxon>
        <taxon>Alphaproteobacteria</taxon>
        <taxon>Hyphomicrobiales</taxon>
        <taxon>Phyllobacteriaceae</taxon>
        <taxon>Mesorhizobium</taxon>
    </lineage>
</organism>
<evidence type="ECO:0000313" key="2">
    <source>
        <dbReference type="EMBL" id="QJF00449.1"/>
    </source>
</evidence>
<feature type="transmembrane region" description="Helical" evidence="1">
    <location>
        <begin position="45"/>
        <end position="63"/>
    </location>
</feature>
<sequence length="225" mass="24570">MKDLIDKILAYLPKYISECGLVISGPKTFIASKIDSERRIPSNDCLIFLAITIAVTTMLGALLPSGKDIYLGLASNAATGFFSIALFSFTISISWWLVGGRAPYREFFTVLTYLVGPAALINSVFVFLAYGVLRTFDHQTFDALAKVTYVGDRSRIIIGSIAFIPFICIIYAGVLAISVFSIIGWGAYRNITGLSRMKSFFALLISGMLSVPGLLLLWFISMAVS</sequence>
<keyword evidence="1" id="KW-1133">Transmembrane helix</keyword>
<protein>
    <recommendedName>
        <fullName evidence="4">Yip1 domain-containing protein</fullName>
    </recommendedName>
</protein>